<dbReference type="AlphaFoldDB" id="A0A8H3GH57"/>
<accession>A0A8H3GH57</accession>
<gene>
    <name evidence="1" type="ORF">RDB_LOCUS142497</name>
</gene>
<organism evidence="1 2">
    <name type="scientific">Rhizoctonia solani</name>
    <dbReference type="NCBI Taxonomy" id="456999"/>
    <lineage>
        <taxon>Eukaryota</taxon>
        <taxon>Fungi</taxon>
        <taxon>Dikarya</taxon>
        <taxon>Basidiomycota</taxon>
        <taxon>Agaricomycotina</taxon>
        <taxon>Agaricomycetes</taxon>
        <taxon>Cantharellales</taxon>
        <taxon>Ceratobasidiaceae</taxon>
        <taxon>Rhizoctonia</taxon>
    </lineage>
</organism>
<comment type="caution">
    <text evidence="1">The sequence shown here is derived from an EMBL/GenBank/DDBJ whole genome shotgun (WGS) entry which is preliminary data.</text>
</comment>
<evidence type="ECO:0000313" key="2">
    <source>
        <dbReference type="Proteomes" id="UP000663846"/>
    </source>
</evidence>
<protein>
    <submittedName>
        <fullName evidence="1">Uncharacterized protein</fullName>
    </submittedName>
</protein>
<proteinExistence type="predicted"/>
<evidence type="ECO:0000313" key="1">
    <source>
        <dbReference type="EMBL" id="CAE6448900.1"/>
    </source>
</evidence>
<dbReference type="EMBL" id="CAJMWS010000513">
    <property type="protein sequence ID" value="CAE6448900.1"/>
    <property type="molecule type" value="Genomic_DNA"/>
</dbReference>
<sequence length="93" mass="9993">MPIPTHMSTRVVTVLSTSVDTSGLPLLPALALVPTLSFMKALISPKSWEPTTTHTANPLASRLPLLTLLMLSTTPITMRSSLSMPKVNRSLVL</sequence>
<reference evidence="1" key="1">
    <citation type="submission" date="2021-01" db="EMBL/GenBank/DDBJ databases">
        <authorList>
            <person name="Kaushik A."/>
        </authorList>
    </citation>
    <scope>NUCLEOTIDE SEQUENCE</scope>
    <source>
        <strain evidence="1">AG1-1C</strain>
    </source>
</reference>
<dbReference type="Proteomes" id="UP000663846">
    <property type="component" value="Unassembled WGS sequence"/>
</dbReference>
<name>A0A8H3GH57_9AGAM</name>